<evidence type="ECO:0000313" key="1">
    <source>
        <dbReference type="EMBL" id="KAF2252182.1"/>
    </source>
</evidence>
<reference evidence="1" key="1">
    <citation type="journal article" date="2020" name="Stud. Mycol.">
        <title>101 Dothideomycetes genomes: a test case for predicting lifestyles and emergence of pathogens.</title>
        <authorList>
            <person name="Haridas S."/>
            <person name="Albert R."/>
            <person name="Binder M."/>
            <person name="Bloem J."/>
            <person name="Labutti K."/>
            <person name="Salamov A."/>
            <person name="Andreopoulos B."/>
            <person name="Baker S."/>
            <person name="Barry K."/>
            <person name="Bills G."/>
            <person name="Bluhm B."/>
            <person name="Cannon C."/>
            <person name="Castanera R."/>
            <person name="Culley D."/>
            <person name="Daum C."/>
            <person name="Ezra D."/>
            <person name="Gonzalez J."/>
            <person name="Henrissat B."/>
            <person name="Kuo A."/>
            <person name="Liang C."/>
            <person name="Lipzen A."/>
            <person name="Lutzoni F."/>
            <person name="Magnuson J."/>
            <person name="Mondo S."/>
            <person name="Nolan M."/>
            <person name="Ohm R."/>
            <person name="Pangilinan J."/>
            <person name="Park H.-J."/>
            <person name="Ramirez L."/>
            <person name="Alfaro M."/>
            <person name="Sun H."/>
            <person name="Tritt A."/>
            <person name="Yoshinaga Y."/>
            <person name="Zwiers L.-H."/>
            <person name="Turgeon B."/>
            <person name="Goodwin S."/>
            <person name="Spatafora J."/>
            <person name="Crous P."/>
            <person name="Grigoriev I."/>
        </authorList>
    </citation>
    <scope>NUCLEOTIDE SEQUENCE</scope>
    <source>
        <strain evidence="1">CBS 122368</strain>
    </source>
</reference>
<proteinExistence type="predicted"/>
<keyword evidence="2" id="KW-1185">Reference proteome</keyword>
<organism evidence="1 2">
    <name type="scientific">Trematosphaeria pertusa</name>
    <dbReference type="NCBI Taxonomy" id="390896"/>
    <lineage>
        <taxon>Eukaryota</taxon>
        <taxon>Fungi</taxon>
        <taxon>Dikarya</taxon>
        <taxon>Ascomycota</taxon>
        <taxon>Pezizomycotina</taxon>
        <taxon>Dothideomycetes</taxon>
        <taxon>Pleosporomycetidae</taxon>
        <taxon>Pleosporales</taxon>
        <taxon>Massarineae</taxon>
        <taxon>Trematosphaeriaceae</taxon>
        <taxon>Trematosphaeria</taxon>
    </lineage>
</organism>
<dbReference type="EMBL" id="ML987192">
    <property type="protein sequence ID" value="KAF2252182.1"/>
    <property type="molecule type" value="Genomic_DNA"/>
</dbReference>
<dbReference type="GeneID" id="54574488"/>
<dbReference type="Proteomes" id="UP000800094">
    <property type="component" value="Unassembled WGS sequence"/>
</dbReference>
<sequence length="144" mass="15998">MSSSKPISMTSTQAHNTLPDELRNALYSQLLSGNGIRNIEGNLTHEMQATGFMANLKGYITHLYRSGQCTTHSEAMTLVTEKIRHDTQAKKSNGVTNGVNGINGHSKENDEYDLSLPDRVIREGVKTVRMELNEVCDITYPDDK</sequence>
<dbReference type="AlphaFoldDB" id="A0A6A6IQW3"/>
<protein>
    <submittedName>
        <fullName evidence="1">Uncharacterized protein</fullName>
    </submittedName>
</protein>
<name>A0A6A6IQW3_9PLEO</name>
<dbReference type="OrthoDB" id="5355007at2759"/>
<evidence type="ECO:0000313" key="2">
    <source>
        <dbReference type="Proteomes" id="UP000800094"/>
    </source>
</evidence>
<accession>A0A6A6IQW3</accession>
<gene>
    <name evidence="1" type="ORF">BU26DRAFT_252618</name>
</gene>
<dbReference type="RefSeq" id="XP_033687186.1">
    <property type="nucleotide sequence ID" value="XM_033821158.1"/>
</dbReference>